<dbReference type="InterPro" id="IPR011021">
    <property type="entry name" value="Arrestin-like_N"/>
</dbReference>
<dbReference type="GO" id="GO:0030674">
    <property type="term" value="F:protein-macromolecule adaptor activity"/>
    <property type="evidence" value="ECO:0007669"/>
    <property type="project" value="TreeGrafter"/>
</dbReference>
<dbReference type="PANTHER" id="PTHR11188">
    <property type="entry name" value="ARRESTIN DOMAIN CONTAINING PROTEIN"/>
    <property type="match status" value="1"/>
</dbReference>
<name>A0A9N9AU23_9GLOM</name>
<proteinExistence type="predicted"/>
<feature type="compositionally biased region" description="Acidic residues" evidence="1">
    <location>
        <begin position="451"/>
        <end position="460"/>
    </location>
</feature>
<sequence length="484" mass="54023">MAWASTKLKLSVAEPILFFRGTQEEANGCFLRGDLMLQLSKPSKFKKIELSFDGAAETRIPEGVVSRQGGILEKKEIISHKWTFLAPLSSSGSSSSSDPQEQLEAPKPSRFKFLNKRKSSKKTQTSHLLSSGVHTYPFELFLPGSTPETISTDFSIVAYKLSAKAFRAGLFPNLQISNTIELVRTQTDHVISQGINVSRNVEGIFNYEMTLPKSAYTLGSRIPIDLKVIPQIKKFRLYNVTIEILENQTYKFDSRQKFNGKRVVVTLKSDKFARTRLSEQEDEGDLVGNISYERTLSLQLPKCAGLASFSGDSPLVSVSHQLRVTFMVAAPNYTNKRLAIRLVSPITLLSCRCVDDHLTLPKYEEESYFCPCDPEYQRQARLILGASAFPEQPPPTEDDNSQPPPSYENIIAMDRLEMMTDDNNADTSSNHATTSATASSNNDVSMVIEMMDVDDEEDDDRPLSSFVNSKPLVPDKSEVEDNTV</sequence>
<dbReference type="AlphaFoldDB" id="A0A9N9AU23"/>
<dbReference type="GO" id="GO:0070086">
    <property type="term" value="P:ubiquitin-dependent endocytosis"/>
    <property type="evidence" value="ECO:0007669"/>
    <property type="project" value="TreeGrafter"/>
</dbReference>
<dbReference type="SMART" id="SM01017">
    <property type="entry name" value="Arrestin_C"/>
    <property type="match status" value="1"/>
</dbReference>
<organism evidence="3 4">
    <name type="scientific">Ambispora leptoticha</name>
    <dbReference type="NCBI Taxonomy" id="144679"/>
    <lineage>
        <taxon>Eukaryota</taxon>
        <taxon>Fungi</taxon>
        <taxon>Fungi incertae sedis</taxon>
        <taxon>Mucoromycota</taxon>
        <taxon>Glomeromycotina</taxon>
        <taxon>Glomeromycetes</taxon>
        <taxon>Archaeosporales</taxon>
        <taxon>Ambisporaceae</taxon>
        <taxon>Ambispora</taxon>
    </lineage>
</organism>
<dbReference type="GO" id="GO:0005829">
    <property type="term" value="C:cytosol"/>
    <property type="evidence" value="ECO:0007669"/>
    <property type="project" value="TreeGrafter"/>
</dbReference>
<dbReference type="InterPro" id="IPR014752">
    <property type="entry name" value="Arrestin-like_C"/>
</dbReference>
<keyword evidence="4" id="KW-1185">Reference proteome</keyword>
<protein>
    <submittedName>
        <fullName evidence="3">12373_t:CDS:1</fullName>
    </submittedName>
</protein>
<evidence type="ECO:0000259" key="2">
    <source>
        <dbReference type="SMART" id="SM01017"/>
    </source>
</evidence>
<dbReference type="InterPro" id="IPR014756">
    <property type="entry name" value="Ig_E-set"/>
</dbReference>
<feature type="compositionally biased region" description="Low complexity" evidence="1">
    <location>
        <begin position="425"/>
        <end position="450"/>
    </location>
</feature>
<evidence type="ECO:0000256" key="1">
    <source>
        <dbReference type="SAM" id="MobiDB-lite"/>
    </source>
</evidence>
<dbReference type="GO" id="GO:0031625">
    <property type="term" value="F:ubiquitin protein ligase binding"/>
    <property type="evidence" value="ECO:0007669"/>
    <property type="project" value="TreeGrafter"/>
</dbReference>
<dbReference type="Pfam" id="PF02752">
    <property type="entry name" value="Arrestin_C"/>
    <property type="match status" value="1"/>
</dbReference>
<dbReference type="PANTHER" id="PTHR11188:SF174">
    <property type="entry name" value="ARRESTIN-RELATED TRAFFICKING ADAPTER 10-RELATED"/>
    <property type="match status" value="1"/>
</dbReference>
<feature type="region of interest" description="Disordered" evidence="1">
    <location>
        <begin position="421"/>
        <end position="484"/>
    </location>
</feature>
<feature type="region of interest" description="Disordered" evidence="1">
    <location>
        <begin position="90"/>
        <end position="109"/>
    </location>
</feature>
<feature type="domain" description="Arrestin C-terminal-like" evidence="2">
    <location>
        <begin position="201"/>
        <end position="353"/>
    </location>
</feature>
<gene>
    <name evidence="3" type="ORF">ALEPTO_LOCUS5438</name>
</gene>
<reference evidence="3" key="1">
    <citation type="submission" date="2021-06" db="EMBL/GenBank/DDBJ databases">
        <authorList>
            <person name="Kallberg Y."/>
            <person name="Tangrot J."/>
            <person name="Rosling A."/>
        </authorList>
    </citation>
    <scope>NUCLEOTIDE SEQUENCE</scope>
    <source>
        <strain evidence="3">FL130A</strain>
    </source>
</reference>
<feature type="compositionally biased region" description="Basic and acidic residues" evidence="1">
    <location>
        <begin position="473"/>
        <end position="484"/>
    </location>
</feature>
<dbReference type="Pfam" id="PF00339">
    <property type="entry name" value="Arrestin_N"/>
    <property type="match status" value="1"/>
</dbReference>
<feature type="region of interest" description="Disordered" evidence="1">
    <location>
        <begin position="388"/>
        <end position="407"/>
    </location>
</feature>
<comment type="caution">
    <text evidence="3">The sequence shown here is derived from an EMBL/GenBank/DDBJ whole genome shotgun (WGS) entry which is preliminary data.</text>
</comment>
<dbReference type="Proteomes" id="UP000789508">
    <property type="component" value="Unassembled WGS sequence"/>
</dbReference>
<evidence type="ECO:0000313" key="4">
    <source>
        <dbReference type="Proteomes" id="UP000789508"/>
    </source>
</evidence>
<evidence type="ECO:0000313" key="3">
    <source>
        <dbReference type="EMBL" id="CAG8541628.1"/>
    </source>
</evidence>
<dbReference type="InterPro" id="IPR011022">
    <property type="entry name" value="Arrestin_C-like"/>
</dbReference>
<dbReference type="OrthoDB" id="2333384at2759"/>
<dbReference type="Gene3D" id="2.60.40.640">
    <property type="match status" value="2"/>
</dbReference>
<dbReference type="SUPFAM" id="SSF81296">
    <property type="entry name" value="E set domains"/>
    <property type="match status" value="1"/>
</dbReference>
<accession>A0A9N9AU23</accession>
<dbReference type="EMBL" id="CAJVPS010001531">
    <property type="protein sequence ID" value="CAG8541628.1"/>
    <property type="molecule type" value="Genomic_DNA"/>
</dbReference>
<dbReference type="InterPro" id="IPR050357">
    <property type="entry name" value="Arrestin_domain-protein"/>
</dbReference>